<reference evidence="1" key="1">
    <citation type="journal article" date="2013" name="J. Plant Res.">
        <title>Effect of fungi and light on seed germination of three Opuntia species from semiarid lands of central Mexico.</title>
        <authorList>
            <person name="Delgado-Sanchez P."/>
            <person name="Jimenez-Bremont J.F."/>
            <person name="Guerrero-Gonzalez Mde L."/>
            <person name="Flores J."/>
        </authorList>
    </citation>
    <scope>NUCLEOTIDE SEQUENCE</scope>
    <source>
        <tissue evidence="1">Cladode</tissue>
    </source>
</reference>
<name>A0A7C8YV89_OPUST</name>
<evidence type="ECO:0000313" key="1">
    <source>
        <dbReference type="EMBL" id="MBA4627658.1"/>
    </source>
</evidence>
<sequence length="119" mass="13653">MSLSFGLTNSMYICHVPFNFPNWRRCCRTLFRVSCDLVYVSLCNYRTSSDCHCNIVGLLSLDCCGVPKNHVHWTAFRGYETSVAFDSWAYCVQRQPQLNVVILKAIVITEACCWIGLDR</sequence>
<accession>A0A7C8YV89</accession>
<proteinExistence type="predicted"/>
<organism evidence="1">
    <name type="scientific">Opuntia streptacantha</name>
    <name type="common">Prickly pear cactus</name>
    <name type="synonym">Opuntia cardona</name>
    <dbReference type="NCBI Taxonomy" id="393608"/>
    <lineage>
        <taxon>Eukaryota</taxon>
        <taxon>Viridiplantae</taxon>
        <taxon>Streptophyta</taxon>
        <taxon>Embryophyta</taxon>
        <taxon>Tracheophyta</taxon>
        <taxon>Spermatophyta</taxon>
        <taxon>Magnoliopsida</taxon>
        <taxon>eudicotyledons</taxon>
        <taxon>Gunneridae</taxon>
        <taxon>Pentapetalae</taxon>
        <taxon>Caryophyllales</taxon>
        <taxon>Cactineae</taxon>
        <taxon>Cactaceae</taxon>
        <taxon>Opuntioideae</taxon>
        <taxon>Opuntia</taxon>
    </lineage>
</organism>
<dbReference type="AlphaFoldDB" id="A0A7C8YV89"/>
<reference evidence="1" key="2">
    <citation type="submission" date="2020-07" db="EMBL/GenBank/DDBJ databases">
        <authorList>
            <person name="Vera ALvarez R."/>
            <person name="Arias-Moreno D.M."/>
            <person name="Jimenez-Jacinto V."/>
            <person name="Jimenez-Bremont J.F."/>
            <person name="Swaminathan K."/>
            <person name="Moose S.P."/>
            <person name="Guerrero-Gonzalez M.L."/>
            <person name="Marino-Ramirez L."/>
            <person name="Landsman D."/>
            <person name="Rodriguez-Kessler M."/>
            <person name="Delgado-Sanchez P."/>
        </authorList>
    </citation>
    <scope>NUCLEOTIDE SEQUENCE</scope>
    <source>
        <tissue evidence="1">Cladode</tissue>
    </source>
</reference>
<dbReference type="EMBL" id="GISG01062964">
    <property type="protein sequence ID" value="MBA4627658.1"/>
    <property type="molecule type" value="Transcribed_RNA"/>
</dbReference>
<protein>
    <submittedName>
        <fullName evidence="1">Uncharacterized protein</fullName>
    </submittedName>
</protein>